<dbReference type="InterPro" id="IPR005475">
    <property type="entry name" value="Transketolase-like_Pyr-bd"/>
</dbReference>
<evidence type="ECO:0000256" key="3">
    <source>
        <dbReference type="ARBA" id="ARBA00012691"/>
    </source>
</evidence>
<dbReference type="PANTHER" id="PTHR43257:SF2">
    <property type="entry name" value="PYRUVATE DEHYDROGENASE E1 COMPONENT SUBUNIT BETA"/>
    <property type="match status" value="1"/>
</dbReference>
<dbReference type="AlphaFoldDB" id="A0A371R4I1"/>
<organism evidence="10 11">
    <name type="scientific">Pyrobaculum aerophilum</name>
    <dbReference type="NCBI Taxonomy" id="13773"/>
    <lineage>
        <taxon>Archaea</taxon>
        <taxon>Thermoproteota</taxon>
        <taxon>Thermoprotei</taxon>
        <taxon>Thermoproteales</taxon>
        <taxon>Thermoproteaceae</taxon>
        <taxon>Pyrobaculum</taxon>
    </lineage>
</organism>
<dbReference type="SMART" id="SM00861">
    <property type="entry name" value="Transket_pyr"/>
    <property type="match status" value="1"/>
</dbReference>
<evidence type="ECO:0000313" key="8">
    <source>
        <dbReference type="EMBL" id="HII47954.1"/>
    </source>
</evidence>
<reference evidence="11 12" key="1">
    <citation type="submission" date="2017-07" db="EMBL/GenBank/DDBJ databases">
        <title>Draft genome sequence of aerobic hyperthermophilic archaea, Pyrobaculum aerophilum YKB31 and YKB32.</title>
        <authorList>
            <person name="Mochizuki T."/>
            <person name="Berliner A.J."/>
            <person name="Yoshida-Takashima Y."/>
            <person name="Takaki Y."/>
            <person name="Nunoura T."/>
            <person name="Takai K."/>
        </authorList>
    </citation>
    <scope>NUCLEOTIDE SEQUENCE [LARGE SCALE GENOMIC DNA]</scope>
    <source>
        <strain evidence="9 12">YKB31</strain>
        <strain evidence="10 11">YKB32</strain>
    </source>
</reference>
<dbReference type="InterPro" id="IPR029061">
    <property type="entry name" value="THDP-binding"/>
</dbReference>
<dbReference type="GO" id="GO:0018491">
    <property type="term" value="F:2-oxobutyrate synthase activity"/>
    <property type="evidence" value="ECO:0007669"/>
    <property type="project" value="UniProtKB-ARBA"/>
</dbReference>
<protein>
    <recommendedName>
        <fullName evidence="3">2-oxoacid oxidoreductase (ferredoxin)</fullName>
        <ecNumber evidence="3">1.2.7.11</ecNumber>
    </recommendedName>
</protein>
<dbReference type="GO" id="GO:0019164">
    <property type="term" value="F:pyruvate synthase activity"/>
    <property type="evidence" value="ECO:0007669"/>
    <property type="project" value="UniProtKB-ARBA"/>
</dbReference>
<dbReference type="EMBL" id="DUJP01000037">
    <property type="protein sequence ID" value="HII47954.1"/>
    <property type="molecule type" value="Genomic_DNA"/>
</dbReference>
<name>A0A371R4I1_9CREN</name>
<dbReference type="GeneID" id="1464680"/>
<proteinExistence type="predicted"/>
<sequence length="321" mass="34675">MMANMAKAINMALHEEMERDERVVVLGEDVGKKGGVFLVTEGLYERFGPERVIDTPLNEGGILGFAMGMAMAGLKPVAEIQFVDFIWLGADELLNHIAKLRYRSGGNYKAPLVVRTPVGSGTRGGLYHSQSPEAIFVHTPGLVVVMPSTPYNAKGLLKAAIRGDDPVVFLEPKILYRAPREEVPEGDYVVEIGKARVAREGDDVTLVTYGAVVHKALEAAERVKASVEVVDLQTLNPLDFDTVLKSVSKTGRLIIAHDSPKTGGLGAEVAALVAEKALDRLTAPVIRLAGPDVPQSPIAHDAAYAPTVERIIKAIEYVMRY</sequence>
<dbReference type="Proteomes" id="UP000257123">
    <property type="component" value="Unassembled WGS sequence"/>
</dbReference>
<dbReference type="Pfam" id="PF02780">
    <property type="entry name" value="Transketolase_C"/>
    <property type="match status" value="1"/>
</dbReference>
<dbReference type="InterPro" id="IPR033248">
    <property type="entry name" value="Transketolase_C"/>
</dbReference>
<comment type="subunit">
    <text evidence="2">Heterodimer composed of an alpha and a beta subunit.</text>
</comment>
<evidence type="ECO:0000256" key="5">
    <source>
        <dbReference type="ARBA" id="ARBA00023052"/>
    </source>
</evidence>
<dbReference type="CDD" id="cd07036">
    <property type="entry name" value="TPP_PYR_E1-PDHc-beta_like"/>
    <property type="match status" value="1"/>
</dbReference>
<comment type="catalytic activity">
    <reaction evidence="6">
        <text>a 2-oxocarboxylate + 2 oxidized [2Fe-2S]-[ferredoxin] + CoA = an acyl-CoA + 2 reduced [2Fe-2S]-[ferredoxin] + CO2 + H(+)</text>
        <dbReference type="Rhea" id="RHEA:42316"/>
        <dbReference type="Rhea" id="RHEA-COMP:10000"/>
        <dbReference type="Rhea" id="RHEA-COMP:10001"/>
        <dbReference type="ChEBI" id="CHEBI:15378"/>
        <dbReference type="ChEBI" id="CHEBI:16526"/>
        <dbReference type="ChEBI" id="CHEBI:33737"/>
        <dbReference type="ChEBI" id="CHEBI:33738"/>
        <dbReference type="ChEBI" id="CHEBI:35179"/>
        <dbReference type="ChEBI" id="CHEBI:57287"/>
        <dbReference type="ChEBI" id="CHEBI:58342"/>
        <dbReference type="EC" id="1.2.7.11"/>
    </reaction>
</comment>
<keyword evidence="4" id="KW-0560">Oxidoreductase</keyword>
<dbReference type="Proteomes" id="UP000256877">
    <property type="component" value="Unassembled WGS sequence"/>
</dbReference>
<comment type="caution">
    <text evidence="10">The sequence shown here is derived from an EMBL/GenBank/DDBJ whole genome shotgun (WGS) entry which is preliminary data.</text>
</comment>
<accession>A0A371R4I1</accession>
<dbReference type="Proteomes" id="UP000651120">
    <property type="component" value="Unassembled WGS sequence"/>
</dbReference>
<dbReference type="InterPro" id="IPR009014">
    <property type="entry name" value="Transketo_C/PFOR_II"/>
</dbReference>
<gene>
    <name evidence="9" type="ORF">CGL51_09890</name>
    <name evidence="10" type="ORF">CGL52_06480</name>
    <name evidence="8" type="ORF">HA333_11125</name>
</gene>
<dbReference type="Gene3D" id="3.40.50.970">
    <property type="match status" value="1"/>
</dbReference>
<evidence type="ECO:0000313" key="9">
    <source>
        <dbReference type="EMBL" id="RFA94555.1"/>
    </source>
</evidence>
<dbReference type="EMBL" id="NMUF01000014">
    <property type="protein sequence ID" value="RFA98680.1"/>
    <property type="molecule type" value="Genomic_DNA"/>
</dbReference>
<dbReference type="FunFam" id="3.40.50.970:FF:000001">
    <property type="entry name" value="Pyruvate dehydrogenase E1 beta subunit"/>
    <property type="match status" value="1"/>
</dbReference>
<evidence type="ECO:0000256" key="1">
    <source>
        <dbReference type="ARBA" id="ARBA00001964"/>
    </source>
</evidence>
<comment type="cofactor">
    <cofactor evidence="1">
        <name>thiamine diphosphate</name>
        <dbReference type="ChEBI" id="CHEBI:58937"/>
    </cofactor>
</comment>
<feature type="domain" description="Transketolase-like pyrimidine-binding" evidence="7">
    <location>
        <begin position="3"/>
        <end position="178"/>
    </location>
</feature>
<dbReference type="EC" id="1.2.7.11" evidence="3"/>
<dbReference type="RefSeq" id="WP_116421619.1">
    <property type="nucleotide sequence ID" value="NZ_DAIOPL010000049.1"/>
</dbReference>
<dbReference type="SUPFAM" id="SSF52922">
    <property type="entry name" value="TK C-terminal domain-like"/>
    <property type="match status" value="1"/>
</dbReference>
<evidence type="ECO:0000259" key="7">
    <source>
        <dbReference type="SMART" id="SM00861"/>
    </source>
</evidence>
<evidence type="ECO:0000256" key="6">
    <source>
        <dbReference type="ARBA" id="ARBA00048893"/>
    </source>
</evidence>
<evidence type="ECO:0000256" key="4">
    <source>
        <dbReference type="ARBA" id="ARBA00023002"/>
    </source>
</evidence>
<dbReference type="SUPFAM" id="SSF52518">
    <property type="entry name" value="Thiamin diphosphate-binding fold (THDP-binding)"/>
    <property type="match status" value="1"/>
</dbReference>
<dbReference type="OrthoDB" id="6779at2157"/>
<dbReference type="PANTHER" id="PTHR43257">
    <property type="entry name" value="PYRUVATE DEHYDROGENASE E1 COMPONENT BETA SUBUNIT"/>
    <property type="match status" value="1"/>
</dbReference>
<dbReference type="FunFam" id="3.40.50.920:FF:000001">
    <property type="entry name" value="Pyruvate dehydrogenase E1 beta subunit"/>
    <property type="match status" value="1"/>
</dbReference>
<keyword evidence="5" id="KW-0786">Thiamine pyrophosphate</keyword>
<evidence type="ECO:0000313" key="10">
    <source>
        <dbReference type="EMBL" id="RFA98680.1"/>
    </source>
</evidence>
<dbReference type="Gene3D" id="3.40.50.920">
    <property type="match status" value="1"/>
</dbReference>
<evidence type="ECO:0000313" key="11">
    <source>
        <dbReference type="Proteomes" id="UP000256877"/>
    </source>
</evidence>
<evidence type="ECO:0000313" key="12">
    <source>
        <dbReference type="Proteomes" id="UP000257123"/>
    </source>
</evidence>
<dbReference type="EMBL" id="NMUE01000035">
    <property type="protein sequence ID" value="RFA94555.1"/>
    <property type="molecule type" value="Genomic_DNA"/>
</dbReference>
<reference evidence="8" key="2">
    <citation type="journal article" date="2020" name="bioRxiv">
        <title>A rank-normalized archaeal taxonomy based on genome phylogeny resolves widespread incomplete and uneven classifications.</title>
        <authorList>
            <person name="Rinke C."/>
            <person name="Chuvochina M."/>
            <person name="Mussig A.J."/>
            <person name="Chaumeil P.-A."/>
            <person name="Waite D.W."/>
            <person name="Whitman W.B."/>
            <person name="Parks D.H."/>
            <person name="Hugenholtz P."/>
        </authorList>
    </citation>
    <scope>NUCLEOTIDE SEQUENCE</scope>
    <source>
        <strain evidence="8">UBA8839</strain>
    </source>
</reference>
<dbReference type="Pfam" id="PF02779">
    <property type="entry name" value="Transket_pyr"/>
    <property type="match status" value="1"/>
</dbReference>
<evidence type="ECO:0000256" key="2">
    <source>
        <dbReference type="ARBA" id="ARBA00011631"/>
    </source>
</evidence>